<sequence length="305" mass="35009">MKGGKTWGQHKGRWQRWGKLVHMAELHPSNFVDNTGRWNFSKLAELVNPEALAYIASVKPPDPHDSDDRPVWRWSSDHHFHVRSAYVKLLESDRGDVDSTWKRIWTIKLPQRLRFFLWLILKEKVMTNFERSKRMLTDNPSCPACNCPSETILHVLRDCPYARMVWDWFIPSSIAAIWQIWKQRNEYIFHGIARRQKPIVEDKGWTKPPSGWYCLNTDGAMTTVNGAEKIGGVIRNHDGGWEICFSRNIASSTVLQAELWGIYEGLFLAKSIGCAKLNIQSDSSQAIPPMEVADIVILEANAAHS</sequence>
<dbReference type="PANTHER" id="PTHR47723:SF13">
    <property type="entry name" value="PUTATIVE-RELATED"/>
    <property type="match status" value="1"/>
</dbReference>
<dbReference type="InterPro" id="IPR002156">
    <property type="entry name" value="RNaseH_domain"/>
</dbReference>
<evidence type="ECO:0000313" key="3">
    <source>
        <dbReference type="EMBL" id="KAE8690784.1"/>
    </source>
</evidence>
<reference evidence="3" key="1">
    <citation type="submission" date="2019-09" db="EMBL/GenBank/DDBJ databases">
        <title>Draft genome information of white flower Hibiscus syriacus.</title>
        <authorList>
            <person name="Kim Y.-M."/>
        </authorList>
    </citation>
    <scope>NUCLEOTIDE SEQUENCE [LARGE SCALE GENOMIC DNA]</scope>
    <source>
        <strain evidence="3">YM2019G1</strain>
    </source>
</reference>
<dbReference type="InterPro" id="IPR012337">
    <property type="entry name" value="RNaseH-like_sf"/>
</dbReference>
<accession>A0A6A2ZFG5</accession>
<gene>
    <name evidence="3" type="ORF">F3Y22_tig00110893pilonHSYRG00506</name>
</gene>
<evidence type="ECO:0000313" key="4">
    <source>
        <dbReference type="Proteomes" id="UP000436088"/>
    </source>
</evidence>
<dbReference type="InterPro" id="IPR044730">
    <property type="entry name" value="RNase_H-like_dom_plant"/>
</dbReference>
<dbReference type="InterPro" id="IPR053151">
    <property type="entry name" value="RNase_H-like"/>
</dbReference>
<dbReference type="GO" id="GO:0004523">
    <property type="term" value="F:RNA-DNA hybrid ribonuclease activity"/>
    <property type="evidence" value="ECO:0007669"/>
    <property type="project" value="InterPro"/>
</dbReference>
<dbReference type="Pfam" id="PF13966">
    <property type="entry name" value="zf-RVT"/>
    <property type="match status" value="1"/>
</dbReference>
<dbReference type="PANTHER" id="PTHR47723">
    <property type="entry name" value="OS05G0353850 PROTEIN"/>
    <property type="match status" value="1"/>
</dbReference>
<feature type="domain" description="Reverse transcriptase zinc-binding" evidence="2">
    <location>
        <begin position="80"/>
        <end position="166"/>
    </location>
</feature>
<organism evidence="3 4">
    <name type="scientific">Hibiscus syriacus</name>
    <name type="common">Rose of Sharon</name>
    <dbReference type="NCBI Taxonomy" id="106335"/>
    <lineage>
        <taxon>Eukaryota</taxon>
        <taxon>Viridiplantae</taxon>
        <taxon>Streptophyta</taxon>
        <taxon>Embryophyta</taxon>
        <taxon>Tracheophyta</taxon>
        <taxon>Spermatophyta</taxon>
        <taxon>Magnoliopsida</taxon>
        <taxon>eudicotyledons</taxon>
        <taxon>Gunneridae</taxon>
        <taxon>Pentapetalae</taxon>
        <taxon>rosids</taxon>
        <taxon>malvids</taxon>
        <taxon>Malvales</taxon>
        <taxon>Malvaceae</taxon>
        <taxon>Malvoideae</taxon>
        <taxon>Hibiscus</taxon>
    </lineage>
</organism>
<dbReference type="InterPro" id="IPR026960">
    <property type="entry name" value="RVT-Znf"/>
</dbReference>
<keyword evidence="4" id="KW-1185">Reference proteome</keyword>
<dbReference type="CDD" id="cd06222">
    <property type="entry name" value="RNase_H_like"/>
    <property type="match status" value="1"/>
</dbReference>
<evidence type="ECO:0000259" key="1">
    <source>
        <dbReference type="Pfam" id="PF13456"/>
    </source>
</evidence>
<dbReference type="SUPFAM" id="SSF53098">
    <property type="entry name" value="Ribonuclease H-like"/>
    <property type="match status" value="1"/>
</dbReference>
<evidence type="ECO:0008006" key="5">
    <source>
        <dbReference type="Google" id="ProtNLM"/>
    </source>
</evidence>
<evidence type="ECO:0000259" key="2">
    <source>
        <dbReference type="Pfam" id="PF13966"/>
    </source>
</evidence>
<feature type="domain" description="RNase H type-1" evidence="1">
    <location>
        <begin position="216"/>
        <end position="286"/>
    </location>
</feature>
<dbReference type="GO" id="GO:0003676">
    <property type="term" value="F:nucleic acid binding"/>
    <property type="evidence" value="ECO:0007669"/>
    <property type="project" value="InterPro"/>
</dbReference>
<proteinExistence type="predicted"/>
<name>A0A6A2ZFG5_HIBSY</name>
<dbReference type="Pfam" id="PF13456">
    <property type="entry name" value="RVT_3"/>
    <property type="match status" value="1"/>
</dbReference>
<protein>
    <recommendedName>
        <fullName evidence="5">RNase H type-1 domain-containing protein</fullName>
    </recommendedName>
</protein>
<dbReference type="InterPro" id="IPR036397">
    <property type="entry name" value="RNaseH_sf"/>
</dbReference>
<dbReference type="EMBL" id="VEPZ02001150">
    <property type="protein sequence ID" value="KAE8690784.1"/>
    <property type="molecule type" value="Genomic_DNA"/>
</dbReference>
<dbReference type="AlphaFoldDB" id="A0A6A2ZFG5"/>
<comment type="caution">
    <text evidence="3">The sequence shown here is derived from an EMBL/GenBank/DDBJ whole genome shotgun (WGS) entry which is preliminary data.</text>
</comment>
<dbReference type="Gene3D" id="3.30.420.10">
    <property type="entry name" value="Ribonuclease H-like superfamily/Ribonuclease H"/>
    <property type="match status" value="1"/>
</dbReference>
<dbReference type="Proteomes" id="UP000436088">
    <property type="component" value="Unassembled WGS sequence"/>
</dbReference>